<comment type="caution">
    <text evidence="1">The sequence shown here is derived from an EMBL/GenBank/DDBJ whole genome shotgun (WGS) entry which is preliminary data.</text>
</comment>
<dbReference type="Proteomes" id="UP000623681">
    <property type="component" value="Unassembled WGS sequence"/>
</dbReference>
<sequence>MGYNEIIGSYYQEITNLVILMEKYVNSYRLLVGAAGELNNIALAKKTDVRKALKRADKLGDLIDEILKILECTEYTYLNFVKIKSDILVMKTEKDLILTEIDNELLFQNSKRFEGKDGKFERKVDEEFREEERADFDGEFPTGYIEEIKDKD</sequence>
<dbReference type="RefSeq" id="WP_202767916.1">
    <property type="nucleotide sequence ID" value="NZ_JAESWA010000022.1"/>
</dbReference>
<proteinExistence type="predicted"/>
<accession>A0A937FJB9</accession>
<keyword evidence="2" id="KW-1185">Reference proteome</keyword>
<evidence type="ECO:0000313" key="1">
    <source>
        <dbReference type="EMBL" id="MBL4932571.1"/>
    </source>
</evidence>
<protein>
    <submittedName>
        <fullName evidence="1">Uncharacterized protein</fullName>
    </submittedName>
</protein>
<reference evidence="1" key="1">
    <citation type="submission" date="2021-01" db="EMBL/GenBank/DDBJ databases">
        <title>Genome public.</title>
        <authorList>
            <person name="Liu C."/>
            <person name="Sun Q."/>
        </authorList>
    </citation>
    <scope>NUCLEOTIDE SEQUENCE</scope>
    <source>
        <strain evidence="1">YIM B02565</strain>
    </source>
</reference>
<gene>
    <name evidence="1" type="ORF">JK634_12180</name>
</gene>
<dbReference type="AlphaFoldDB" id="A0A937FJB9"/>
<dbReference type="EMBL" id="JAESWA010000022">
    <property type="protein sequence ID" value="MBL4932571.1"/>
    <property type="molecule type" value="Genomic_DNA"/>
</dbReference>
<name>A0A937FJB9_9CLOT</name>
<organism evidence="1 2">
    <name type="scientific">Clostridium paridis</name>
    <dbReference type="NCBI Taxonomy" id="2803863"/>
    <lineage>
        <taxon>Bacteria</taxon>
        <taxon>Bacillati</taxon>
        <taxon>Bacillota</taxon>
        <taxon>Clostridia</taxon>
        <taxon>Eubacteriales</taxon>
        <taxon>Clostridiaceae</taxon>
        <taxon>Clostridium</taxon>
    </lineage>
</organism>
<evidence type="ECO:0000313" key="2">
    <source>
        <dbReference type="Proteomes" id="UP000623681"/>
    </source>
</evidence>